<proteinExistence type="predicted"/>
<dbReference type="PATRIC" id="fig|178606.4.peg.937"/>
<comment type="caution">
    <text evidence="2">The sequence shown here is derived from an EMBL/GenBank/DDBJ whole genome shotgun (WGS) entry which is preliminary data.</text>
</comment>
<reference evidence="2 3" key="1">
    <citation type="submission" date="2014-06" db="EMBL/GenBank/DDBJ databases">
        <title>Draft genome sequence of iron oxidizing acidophile Leptospirillum ferriphilum DSM14647.</title>
        <authorList>
            <person name="Cardenas J.P."/>
            <person name="Lazcano M."/>
            <person name="Ossandon F.J."/>
            <person name="Corbett M."/>
            <person name="Holmes D.S."/>
            <person name="Watkin E."/>
        </authorList>
    </citation>
    <scope>NUCLEOTIDE SEQUENCE [LARGE SCALE GENOMIC DNA]</scope>
    <source>
        <strain evidence="2 3">DSM 14647</strain>
    </source>
</reference>
<gene>
    <name evidence="2" type="ORF">LptCag_1126</name>
</gene>
<protein>
    <submittedName>
        <fullName evidence="2">Uncharacterized protein</fullName>
    </submittedName>
</protein>
<evidence type="ECO:0000313" key="3">
    <source>
        <dbReference type="Proteomes" id="UP000029452"/>
    </source>
</evidence>
<dbReference type="AlphaFoldDB" id="A0A094W9Y9"/>
<feature type="compositionally biased region" description="Polar residues" evidence="1">
    <location>
        <begin position="1"/>
        <end position="10"/>
    </location>
</feature>
<feature type="region of interest" description="Disordered" evidence="1">
    <location>
        <begin position="1"/>
        <end position="25"/>
    </location>
</feature>
<organism evidence="2 3">
    <name type="scientific">Leptospirillum ferriphilum</name>
    <dbReference type="NCBI Taxonomy" id="178606"/>
    <lineage>
        <taxon>Bacteria</taxon>
        <taxon>Pseudomonadati</taxon>
        <taxon>Nitrospirota</taxon>
        <taxon>Nitrospiria</taxon>
        <taxon>Nitrospirales</taxon>
        <taxon>Nitrospiraceae</taxon>
        <taxon>Leptospirillum</taxon>
    </lineage>
</organism>
<accession>A0A094W9Y9</accession>
<evidence type="ECO:0000256" key="1">
    <source>
        <dbReference type="SAM" id="MobiDB-lite"/>
    </source>
</evidence>
<evidence type="ECO:0000313" key="2">
    <source>
        <dbReference type="EMBL" id="KGA94363.1"/>
    </source>
</evidence>
<name>A0A094W9Y9_9BACT</name>
<dbReference type="EMBL" id="JPGK01000003">
    <property type="protein sequence ID" value="KGA94363.1"/>
    <property type="molecule type" value="Genomic_DNA"/>
</dbReference>
<sequence length="45" mass="4924">MRWTSLSGNPSGRHASPTMAGGSIPGKPFFLPVPIFPFPLKTRKR</sequence>
<dbReference type="Proteomes" id="UP000029452">
    <property type="component" value="Unassembled WGS sequence"/>
</dbReference>